<keyword evidence="3" id="KW-1185">Reference proteome</keyword>
<dbReference type="Proteomes" id="UP000076078">
    <property type="component" value="Unassembled WGS sequence"/>
</dbReference>
<reference evidence="2 3" key="1">
    <citation type="submission" date="2015-12" db="EMBL/GenBank/DDBJ databases">
        <title>Dictyostelia acquired genes for synthesis and detection of signals that induce cell-type specialization by lateral gene transfer from prokaryotes.</title>
        <authorList>
            <person name="Gloeckner G."/>
            <person name="Schaap P."/>
        </authorList>
    </citation>
    <scope>NUCLEOTIDE SEQUENCE [LARGE SCALE GENOMIC DNA]</scope>
    <source>
        <strain evidence="2 3">TK</strain>
    </source>
</reference>
<dbReference type="AlphaFoldDB" id="A0A151Z780"/>
<name>A0A151Z780_TIELA</name>
<evidence type="ECO:0000256" key="1">
    <source>
        <dbReference type="SAM" id="Phobius"/>
    </source>
</evidence>
<feature type="transmembrane region" description="Helical" evidence="1">
    <location>
        <begin position="104"/>
        <end position="122"/>
    </location>
</feature>
<comment type="caution">
    <text evidence="2">The sequence shown here is derived from an EMBL/GenBank/DDBJ whole genome shotgun (WGS) entry which is preliminary data.</text>
</comment>
<keyword evidence="1" id="KW-0812">Transmembrane</keyword>
<accession>A0A151Z780</accession>
<dbReference type="FunCoup" id="A0A151Z780">
    <property type="interactions" value="425"/>
</dbReference>
<evidence type="ECO:0008006" key="4">
    <source>
        <dbReference type="Google" id="ProtNLM"/>
    </source>
</evidence>
<evidence type="ECO:0000313" key="2">
    <source>
        <dbReference type="EMBL" id="KYQ89644.1"/>
    </source>
</evidence>
<dbReference type="InParanoid" id="A0A151Z780"/>
<organism evidence="2 3">
    <name type="scientific">Tieghemostelium lacteum</name>
    <name type="common">Slime mold</name>
    <name type="synonym">Dictyostelium lacteum</name>
    <dbReference type="NCBI Taxonomy" id="361077"/>
    <lineage>
        <taxon>Eukaryota</taxon>
        <taxon>Amoebozoa</taxon>
        <taxon>Evosea</taxon>
        <taxon>Eumycetozoa</taxon>
        <taxon>Dictyostelia</taxon>
        <taxon>Dictyosteliales</taxon>
        <taxon>Raperosteliaceae</taxon>
        <taxon>Tieghemostelium</taxon>
    </lineage>
</organism>
<protein>
    <recommendedName>
        <fullName evidence="4">Transmembrane protein</fullName>
    </recommendedName>
</protein>
<evidence type="ECO:0000313" key="3">
    <source>
        <dbReference type="Proteomes" id="UP000076078"/>
    </source>
</evidence>
<keyword evidence="1" id="KW-0472">Membrane</keyword>
<dbReference type="EMBL" id="LODT01000039">
    <property type="protein sequence ID" value="KYQ89644.1"/>
    <property type="molecule type" value="Genomic_DNA"/>
</dbReference>
<keyword evidence="1" id="KW-1133">Transmembrane helix</keyword>
<gene>
    <name evidence="2" type="ORF">DLAC_11781</name>
</gene>
<sequence>MLSHIYKIQRSSKFIGILNKTYSISSIYTTHNNNQRFFSTNNNKYNNNEKKELEDRYHKSFDDIIKSIGQNTKKIEKESEEEMKIIKQDIEKNKITFFQHLKKSHGTLSLICLVIVILLYNFKTYFHIKKHKATLVQVDHHTKVTNNEIDSLNKELHNLQSLSPSQQDQLVKILVRDLNRENGKLTASEITNLKQKLF</sequence>
<proteinExistence type="predicted"/>